<evidence type="ECO:0000313" key="1">
    <source>
        <dbReference type="EMBL" id="RYP86863.1"/>
    </source>
</evidence>
<dbReference type="OrthoDB" id="5196627at2"/>
<accession>A0A4Q4ZFG9</accession>
<proteinExistence type="predicted"/>
<dbReference type="AlphaFoldDB" id="A0A4Q4ZFG9"/>
<name>A0A4Q4ZFG9_9ACTN</name>
<dbReference type="RefSeq" id="WP_134715906.1">
    <property type="nucleotide sequence ID" value="NZ_SDKM01000009.1"/>
</dbReference>
<comment type="caution">
    <text evidence="1">The sequence shown here is derived from an EMBL/GenBank/DDBJ whole genome shotgun (WGS) entry which is preliminary data.</text>
</comment>
<dbReference type="EMBL" id="SDKM01000009">
    <property type="protein sequence ID" value="RYP86863.1"/>
    <property type="molecule type" value="Genomic_DNA"/>
</dbReference>
<protein>
    <submittedName>
        <fullName evidence="1">Uncharacterized protein</fullName>
    </submittedName>
</protein>
<evidence type="ECO:0000313" key="2">
    <source>
        <dbReference type="Proteomes" id="UP000295198"/>
    </source>
</evidence>
<reference evidence="1 2" key="1">
    <citation type="submission" date="2019-01" db="EMBL/GenBank/DDBJ databases">
        <title>Nocardioides guangzhouensis sp. nov., an actinobacterium isolated from soil.</title>
        <authorList>
            <person name="Fu Y."/>
            <person name="Cai Y."/>
            <person name="Lin Z."/>
            <person name="Chen P."/>
        </authorList>
    </citation>
    <scope>NUCLEOTIDE SEQUENCE [LARGE SCALE GENOMIC DNA]</scope>
    <source>
        <strain evidence="1 2">130</strain>
    </source>
</reference>
<dbReference type="Proteomes" id="UP000295198">
    <property type="component" value="Unassembled WGS sequence"/>
</dbReference>
<organism evidence="1 2">
    <name type="scientific">Nocardioides guangzhouensis</name>
    <dbReference type="NCBI Taxonomy" id="2497878"/>
    <lineage>
        <taxon>Bacteria</taxon>
        <taxon>Bacillati</taxon>
        <taxon>Actinomycetota</taxon>
        <taxon>Actinomycetes</taxon>
        <taxon>Propionibacteriales</taxon>
        <taxon>Nocardioidaceae</taxon>
        <taxon>Nocardioides</taxon>
    </lineage>
</organism>
<keyword evidence="2" id="KW-1185">Reference proteome</keyword>
<gene>
    <name evidence="1" type="ORF">EKO23_07775</name>
</gene>
<sequence>MPTRRRPLDRRTLRPRDYLVNPWQFGRTSDAAARTPAGGDDRSLAVAVVQHRVACLIRDRDDRHAARSVTDEFGFSKQYWSLCLGGEAWMGETMLAAAVSLILDYR</sequence>